<evidence type="ECO:0000256" key="6">
    <source>
        <dbReference type="ARBA" id="ARBA00022692"/>
    </source>
</evidence>
<evidence type="ECO:0000259" key="19">
    <source>
        <dbReference type="PROSITE" id="PS50262"/>
    </source>
</evidence>
<evidence type="ECO:0000256" key="4">
    <source>
        <dbReference type="ARBA" id="ARBA00022475"/>
    </source>
</evidence>
<sequence>MLPSQSDAAGWNQEGHLVQTSGKGETSNTSIVIILISGTEALKMEAFPFRIILALLVTGSVISDRMERYHSNLTDFGNNVSVIDLSRPASKTNGTYCRQKTRADDTFKYINTIVSCAVFIIGIVGNVTLLRIIYQNKCMRNGPNALIASLAMGDLIYIIIDIPINVYKLHAQWPFGMTPLGMFLCKCFPFIQKASVGITVLNLCALSVDRYRAVASWSRVQGIGVPLITAIEIFVIWILSFILAVPEAIGFTTVRFNYSGGEYVSCMLLPSNKFLQVYVKAKDWWIFGFYFAMPLICTAFFYTLMTCEMLNRRKSNLRIALSEHLKQRREVAKTVFCLVVIFTLCWIPLHVSRILKIMLYNQQDPNRCELLSFLLTLDYIGINLATINSCINPIALYFVSKRFKNCFQSCLCCICYQTGSQSSSVPMNGTSIQWKNNELNNHNTERSIHKDSLN</sequence>
<evidence type="ECO:0000313" key="21">
    <source>
        <dbReference type="RefSeq" id="XP_072857682.1"/>
    </source>
</evidence>
<evidence type="ECO:0000256" key="9">
    <source>
        <dbReference type="ARBA" id="ARBA00023040"/>
    </source>
</evidence>
<keyword evidence="7" id="KW-0732">Signal</keyword>
<evidence type="ECO:0000256" key="5">
    <source>
        <dbReference type="ARBA" id="ARBA00022553"/>
    </source>
</evidence>
<dbReference type="InterPro" id="IPR000499">
    <property type="entry name" value="Endthln_rcpt"/>
</dbReference>
<dbReference type="PANTHER" id="PTHR46099:SF2">
    <property type="entry name" value="ENDOTHELIN-1 RECEPTOR"/>
    <property type="match status" value="1"/>
</dbReference>
<keyword evidence="6 17" id="KW-0812">Transmembrane</keyword>
<dbReference type="Gene3D" id="1.20.1070.10">
    <property type="entry name" value="Rhodopsin 7-helix transmembrane proteins"/>
    <property type="match status" value="1"/>
</dbReference>
<evidence type="ECO:0000256" key="14">
    <source>
        <dbReference type="ARBA" id="ARBA00023224"/>
    </source>
</evidence>
<dbReference type="Proteomes" id="UP001652642">
    <property type="component" value="Chromosome 5"/>
</dbReference>
<feature type="transmembrane region" description="Helical" evidence="18">
    <location>
        <begin position="220"/>
        <end position="245"/>
    </location>
</feature>
<feature type="transmembrane region" description="Helical" evidence="18">
    <location>
        <begin position="284"/>
        <end position="310"/>
    </location>
</feature>
<accession>A0ABM5GJ46</accession>
<evidence type="ECO:0000256" key="12">
    <source>
        <dbReference type="ARBA" id="ARBA00023170"/>
    </source>
</evidence>
<evidence type="ECO:0000256" key="13">
    <source>
        <dbReference type="ARBA" id="ARBA00023180"/>
    </source>
</evidence>
<evidence type="ECO:0000256" key="10">
    <source>
        <dbReference type="ARBA" id="ARBA00023136"/>
    </source>
</evidence>
<protein>
    <recommendedName>
        <fullName evidence="3">Endothelin-1 receptor</fullName>
    </recommendedName>
    <alternativeName>
        <fullName evidence="16">Endothelin receptor type A</fullName>
    </alternativeName>
</protein>
<feature type="transmembrane region" description="Helical" evidence="18">
    <location>
        <begin position="146"/>
        <end position="170"/>
    </location>
</feature>
<evidence type="ECO:0000256" key="3">
    <source>
        <dbReference type="ARBA" id="ARBA00013809"/>
    </source>
</evidence>
<keyword evidence="14 17" id="KW-0807">Transducer</keyword>
<comment type="function">
    <text evidence="15">Receptor for endothelin-1. Mediates its action by association with G proteins that activate a phosphatidylinositol-calcium second messenger system. The rank order of binding affinities for ET-A is: ET1 &gt; ET2 &gt;&gt; ET3.</text>
</comment>
<keyword evidence="9 17" id="KW-0297">G-protein coupled receptor</keyword>
<keyword evidence="4" id="KW-1003">Cell membrane</keyword>
<dbReference type="PRINTS" id="PR00237">
    <property type="entry name" value="GPCRRHODOPSN"/>
</dbReference>
<keyword evidence="13" id="KW-0325">Glycoprotein</keyword>
<evidence type="ECO:0000256" key="16">
    <source>
        <dbReference type="ARBA" id="ARBA00030983"/>
    </source>
</evidence>
<keyword evidence="10 18" id="KW-0472">Membrane</keyword>
<dbReference type="RefSeq" id="XP_072857682.1">
    <property type="nucleotide sequence ID" value="XM_073001581.1"/>
</dbReference>
<keyword evidence="8 18" id="KW-1133">Transmembrane helix</keyword>
<dbReference type="GeneID" id="110073612"/>
<dbReference type="InterPro" id="IPR017452">
    <property type="entry name" value="GPCR_Rhodpsn_7TM"/>
</dbReference>
<evidence type="ECO:0000256" key="15">
    <source>
        <dbReference type="ARBA" id="ARBA00025187"/>
    </source>
</evidence>
<evidence type="ECO:0000256" key="17">
    <source>
        <dbReference type="RuleBase" id="RU000688"/>
    </source>
</evidence>
<feature type="transmembrane region" description="Helical" evidence="18">
    <location>
        <begin position="331"/>
        <end position="349"/>
    </location>
</feature>
<dbReference type="Pfam" id="PF00001">
    <property type="entry name" value="7tm_1"/>
    <property type="match status" value="1"/>
</dbReference>
<dbReference type="PROSITE" id="PS00237">
    <property type="entry name" value="G_PROTEIN_RECEP_F1_1"/>
    <property type="match status" value="1"/>
</dbReference>
<dbReference type="InterPro" id="IPR000276">
    <property type="entry name" value="GPCR_Rhodpsn"/>
</dbReference>
<keyword evidence="20" id="KW-1185">Reference proteome</keyword>
<organism evidence="20 21">
    <name type="scientific">Pogona vitticeps</name>
    <name type="common">central bearded dragon</name>
    <dbReference type="NCBI Taxonomy" id="103695"/>
    <lineage>
        <taxon>Eukaryota</taxon>
        <taxon>Metazoa</taxon>
        <taxon>Chordata</taxon>
        <taxon>Craniata</taxon>
        <taxon>Vertebrata</taxon>
        <taxon>Euteleostomi</taxon>
        <taxon>Lepidosauria</taxon>
        <taxon>Squamata</taxon>
        <taxon>Bifurcata</taxon>
        <taxon>Unidentata</taxon>
        <taxon>Episquamata</taxon>
        <taxon>Toxicofera</taxon>
        <taxon>Iguania</taxon>
        <taxon>Acrodonta</taxon>
        <taxon>Agamidae</taxon>
        <taxon>Amphibolurinae</taxon>
        <taxon>Pogona</taxon>
    </lineage>
</organism>
<dbReference type="SUPFAM" id="SSF81321">
    <property type="entry name" value="Family A G protein-coupled receptor-like"/>
    <property type="match status" value="1"/>
</dbReference>
<dbReference type="InterPro" id="IPR051193">
    <property type="entry name" value="GPCR_endothelin_rcpt"/>
</dbReference>
<feature type="transmembrane region" description="Helical" evidence="18">
    <location>
        <begin position="109"/>
        <end position="134"/>
    </location>
</feature>
<evidence type="ECO:0000256" key="7">
    <source>
        <dbReference type="ARBA" id="ARBA00022729"/>
    </source>
</evidence>
<dbReference type="PRINTS" id="PR00366">
    <property type="entry name" value="ENDOTHELINR"/>
</dbReference>
<name>A0ABM5GJ46_9SAUR</name>
<evidence type="ECO:0000256" key="18">
    <source>
        <dbReference type="SAM" id="Phobius"/>
    </source>
</evidence>
<dbReference type="PANTHER" id="PTHR46099">
    <property type="entry name" value="G_PROTEIN_RECEP_F1_2 DOMAIN-CONTAINING PROTEIN"/>
    <property type="match status" value="1"/>
</dbReference>
<evidence type="ECO:0000256" key="8">
    <source>
        <dbReference type="ARBA" id="ARBA00022989"/>
    </source>
</evidence>
<evidence type="ECO:0000256" key="1">
    <source>
        <dbReference type="ARBA" id="ARBA00004651"/>
    </source>
</evidence>
<evidence type="ECO:0000256" key="2">
    <source>
        <dbReference type="ARBA" id="ARBA00011811"/>
    </source>
</evidence>
<feature type="transmembrane region" description="Helical" evidence="18">
    <location>
        <begin position="47"/>
        <end position="63"/>
    </location>
</feature>
<keyword evidence="11" id="KW-1015">Disulfide bond</keyword>
<feature type="domain" description="G-protein coupled receptors family 1 profile" evidence="19">
    <location>
        <begin position="125"/>
        <end position="396"/>
    </location>
</feature>
<feature type="transmembrane region" description="Helical" evidence="18">
    <location>
        <begin position="379"/>
        <end position="399"/>
    </location>
</feature>
<keyword evidence="5" id="KW-0597">Phosphoprotein</keyword>
<comment type="subunit">
    <text evidence="2">Interacts with HDAC7 and KAT5.</text>
</comment>
<comment type="subcellular location">
    <subcellularLocation>
        <location evidence="1">Cell membrane</location>
        <topology evidence="1">Multi-pass membrane protein</topology>
    </subcellularLocation>
</comment>
<gene>
    <name evidence="21" type="primary">EDNRA</name>
</gene>
<evidence type="ECO:0000256" key="11">
    <source>
        <dbReference type="ARBA" id="ARBA00023157"/>
    </source>
</evidence>
<reference evidence="21" key="1">
    <citation type="submission" date="2025-08" db="UniProtKB">
        <authorList>
            <consortium name="RefSeq"/>
        </authorList>
    </citation>
    <scope>IDENTIFICATION</scope>
</reference>
<comment type="similarity">
    <text evidence="17">Belongs to the G-protein coupled receptor 1 family.</text>
</comment>
<dbReference type="PRINTS" id="PR00570">
    <property type="entry name" value="ENDOTHELINAR"/>
</dbReference>
<dbReference type="InterPro" id="IPR002175">
    <property type="entry name" value="ETA_rcpt"/>
</dbReference>
<proteinExistence type="inferred from homology"/>
<keyword evidence="12 17" id="KW-0675">Receptor</keyword>
<evidence type="ECO:0000313" key="20">
    <source>
        <dbReference type="Proteomes" id="UP001652642"/>
    </source>
</evidence>
<dbReference type="PROSITE" id="PS50262">
    <property type="entry name" value="G_PROTEIN_RECEP_F1_2"/>
    <property type="match status" value="1"/>
</dbReference>